<dbReference type="RefSeq" id="WP_244685534.1">
    <property type="nucleotide sequence ID" value="NZ_CP095043.1"/>
</dbReference>
<dbReference type="Proteomes" id="UP000831775">
    <property type="component" value="Chromosome"/>
</dbReference>
<name>A0ABY4FV43_9MICO</name>
<accession>A0ABY4FV43</accession>
<dbReference type="EMBL" id="CP095043">
    <property type="protein sequence ID" value="UOQ60145.1"/>
    <property type="molecule type" value="Genomic_DNA"/>
</dbReference>
<evidence type="ECO:0000313" key="2">
    <source>
        <dbReference type="Proteomes" id="UP000831775"/>
    </source>
</evidence>
<sequence>METVEFRRDNGWLPRVLRGVAGLRLEVVGGADALHDPRVFSLPIEAAHLEAIRSDLARHLILCSALLPLCRDAGIDGPLDEGAAVALLDPLLLGAPDEVDAALAAARWDRGQLVAHGADLALLDRGKVHAAMRSARETADWSRAQEDDAHRRRAQRGVTLAPLDEAVLRYTGQFLHGSTLPRRLPDAVDPTRLPDVLRVVETAERASAGLRIARDPRRGARGTDKADWTRMETAVEAALRQEHPGLARDAVRTVSFLLCSEAAHAARDLPYDPEGAGDAGSPVDSGSGTLDRVLAFSDDAGHDGSWWPGSAPSAVEAFWGFVAEHYGSKNEVFTVEDEAAGDGIQLLLYADALARVSTMVPARGGSEPVYRVEYGMVDDLAQYRAAVRGFVAGGFDALDGLCRWYDDADAFEAARRTR</sequence>
<proteinExistence type="predicted"/>
<reference evidence="1 2" key="1">
    <citation type="submission" date="2022-04" db="EMBL/GenBank/DDBJ databases">
        <title>Leucobacter sp. isolated from rhizosphere of onion.</title>
        <authorList>
            <person name="Won M."/>
            <person name="Lee C.-M."/>
            <person name="Woen H.-Y."/>
            <person name="Kwon S.-W."/>
        </authorList>
    </citation>
    <scope>NUCLEOTIDE SEQUENCE [LARGE SCALE GENOMIC DNA]</scope>
    <source>
        <strain evidence="1 2">H25R-14</strain>
    </source>
</reference>
<protein>
    <submittedName>
        <fullName evidence="1">DUF6357 family protein</fullName>
    </submittedName>
</protein>
<gene>
    <name evidence="1" type="ORF">MUN76_14060</name>
</gene>
<dbReference type="InterPro" id="IPR045937">
    <property type="entry name" value="DUF6357"/>
</dbReference>
<keyword evidence="2" id="KW-1185">Reference proteome</keyword>
<dbReference type="Pfam" id="PF19884">
    <property type="entry name" value="DUF6357"/>
    <property type="match status" value="1"/>
</dbReference>
<evidence type="ECO:0000313" key="1">
    <source>
        <dbReference type="EMBL" id="UOQ60145.1"/>
    </source>
</evidence>
<organism evidence="1 2">
    <name type="scientific">Leucobacter rhizosphaerae</name>
    <dbReference type="NCBI Taxonomy" id="2932245"/>
    <lineage>
        <taxon>Bacteria</taxon>
        <taxon>Bacillati</taxon>
        <taxon>Actinomycetota</taxon>
        <taxon>Actinomycetes</taxon>
        <taxon>Micrococcales</taxon>
        <taxon>Microbacteriaceae</taxon>
        <taxon>Leucobacter</taxon>
    </lineage>
</organism>